<gene>
    <name evidence="1" type="ORF">NM688_g9279</name>
</gene>
<proteinExistence type="predicted"/>
<sequence length="268" mass="29977">MKVRAKGGSNGLAIGGSVSAIVFFGTVYSVVYDTFLDTSNPLLTHLPHPLHHTHYFASKRNWLNVLFTKKLWAWTSAAFFALFFTSPPSVRTKSRLFKFFLETAMWLLFTGWFFGPSLLERVTASTGGECVVHLPSGAVVTIPSDYCFTKSTISPATHPNLFTAPLMLPDDGWAQIPRLRRGHDVSGHLFLLTMSILFLSEQFQYSFASEVSTWPQYHKWAVVSNFFVVVTALFATYTTSIYFHTPFEKFTGFALGGGRIRGDAPPHL</sequence>
<keyword evidence="2" id="KW-1185">Reference proteome</keyword>
<reference evidence="1" key="1">
    <citation type="submission" date="2022-07" db="EMBL/GenBank/DDBJ databases">
        <title>Genome Sequence of Phlebia brevispora.</title>
        <authorList>
            <person name="Buettner E."/>
        </authorList>
    </citation>
    <scope>NUCLEOTIDE SEQUENCE</scope>
    <source>
        <strain evidence="1">MPL23</strain>
    </source>
</reference>
<evidence type="ECO:0000313" key="2">
    <source>
        <dbReference type="Proteomes" id="UP001148662"/>
    </source>
</evidence>
<evidence type="ECO:0000313" key="1">
    <source>
        <dbReference type="EMBL" id="KAJ3519592.1"/>
    </source>
</evidence>
<dbReference type="Proteomes" id="UP001148662">
    <property type="component" value="Unassembled WGS sequence"/>
</dbReference>
<name>A0ACC1RJB5_9APHY</name>
<dbReference type="EMBL" id="JANHOG010002826">
    <property type="protein sequence ID" value="KAJ3519592.1"/>
    <property type="molecule type" value="Genomic_DNA"/>
</dbReference>
<protein>
    <submittedName>
        <fullName evidence="1">Uncharacterized protein</fullName>
    </submittedName>
</protein>
<organism evidence="1 2">
    <name type="scientific">Phlebia brevispora</name>
    <dbReference type="NCBI Taxonomy" id="194682"/>
    <lineage>
        <taxon>Eukaryota</taxon>
        <taxon>Fungi</taxon>
        <taxon>Dikarya</taxon>
        <taxon>Basidiomycota</taxon>
        <taxon>Agaricomycotina</taxon>
        <taxon>Agaricomycetes</taxon>
        <taxon>Polyporales</taxon>
        <taxon>Meruliaceae</taxon>
        <taxon>Phlebia</taxon>
    </lineage>
</organism>
<accession>A0ACC1RJB5</accession>
<comment type="caution">
    <text evidence="1">The sequence shown here is derived from an EMBL/GenBank/DDBJ whole genome shotgun (WGS) entry which is preliminary data.</text>
</comment>